<dbReference type="Gene3D" id="3.30.1520.10">
    <property type="entry name" value="Phox-like domain"/>
    <property type="match status" value="1"/>
</dbReference>
<dbReference type="InterPro" id="IPR036871">
    <property type="entry name" value="PX_dom_sf"/>
</dbReference>
<dbReference type="AlphaFoldDB" id="A0A5N5T8Q6"/>
<accession>A0A5N5T8Q6</accession>
<reference evidence="2 3" key="1">
    <citation type="journal article" date="2019" name="PLoS Biol.">
        <title>Sex chromosomes control vertical transmission of feminizing Wolbachia symbionts in an isopod.</title>
        <authorList>
            <person name="Becking T."/>
            <person name="Chebbi M.A."/>
            <person name="Giraud I."/>
            <person name="Moumen B."/>
            <person name="Laverre T."/>
            <person name="Caubet Y."/>
            <person name="Peccoud J."/>
            <person name="Gilbert C."/>
            <person name="Cordaux R."/>
        </authorList>
    </citation>
    <scope>NUCLEOTIDE SEQUENCE [LARGE SCALE GENOMIC DNA]</scope>
    <source>
        <strain evidence="2">ANa2</strain>
        <tissue evidence="2">Whole body excluding digestive tract and cuticle</tissue>
    </source>
</reference>
<gene>
    <name evidence="2" type="primary">Snx21</name>
    <name evidence="2" type="ORF">Anas_12905</name>
</gene>
<name>A0A5N5T8Q6_9CRUS</name>
<keyword evidence="3" id="KW-1185">Reference proteome</keyword>
<feature type="domain" description="PX" evidence="1">
    <location>
        <begin position="66"/>
        <end position="194"/>
    </location>
</feature>
<dbReference type="Pfam" id="PF00787">
    <property type="entry name" value="PX"/>
    <property type="match status" value="1"/>
</dbReference>
<dbReference type="InterPro" id="IPR001683">
    <property type="entry name" value="PX_dom"/>
</dbReference>
<sequence length="194" mass="22230">MDTDDDVSTFEEEEASLSETENIFSGVGLGLSSESDTIGLEDGEESCLEGIHLKQDILLAANAEDERVKFQVMCAHTEVSDVEKYVVYTIDIERGEDNRPALLERRYTDFLSLYRSLKHSYPALMSHIKFPRKEILKSVLLRKEVQDLKVFFHMYTQKMSLDVPSHLTLFSIVVNCERAAINCYILNSSQLFQY</sequence>
<proteinExistence type="predicted"/>
<dbReference type="PROSITE" id="PS50195">
    <property type="entry name" value="PX"/>
    <property type="match status" value="1"/>
</dbReference>
<evidence type="ECO:0000313" key="3">
    <source>
        <dbReference type="Proteomes" id="UP000326759"/>
    </source>
</evidence>
<comment type="caution">
    <text evidence="2">The sequence shown here is derived from an EMBL/GenBank/DDBJ whole genome shotgun (WGS) entry which is preliminary data.</text>
</comment>
<evidence type="ECO:0000259" key="1">
    <source>
        <dbReference type="PROSITE" id="PS50195"/>
    </source>
</evidence>
<dbReference type="GO" id="GO:0035091">
    <property type="term" value="F:phosphatidylinositol binding"/>
    <property type="evidence" value="ECO:0007669"/>
    <property type="project" value="InterPro"/>
</dbReference>
<evidence type="ECO:0000313" key="2">
    <source>
        <dbReference type="EMBL" id="KAB7501445.1"/>
    </source>
</evidence>
<dbReference type="EMBL" id="SEYY01010580">
    <property type="protein sequence ID" value="KAB7501445.1"/>
    <property type="molecule type" value="Genomic_DNA"/>
</dbReference>
<protein>
    <submittedName>
        <fullName evidence="2">Sorting nexin-21</fullName>
    </submittedName>
</protein>
<organism evidence="2 3">
    <name type="scientific">Armadillidium nasatum</name>
    <dbReference type="NCBI Taxonomy" id="96803"/>
    <lineage>
        <taxon>Eukaryota</taxon>
        <taxon>Metazoa</taxon>
        <taxon>Ecdysozoa</taxon>
        <taxon>Arthropoda</taxon>
        <taxon>Crustacea</taxon>
        <taxon>Multicrustacea</taxon>
        <taxon>Malacostraca</taxon>
        <taxon>Eumalacostraca</taxon>
        <taxon>Peracarida</taxon>
        <taxon>Isopoda</taxon>
        <taxon>Oniscidea</taxon>
        <taxon>Crinocheta</taxon>
        <taxon>Armadillidiidae</taxon>
        <taxon>Armadillidium</taxon>
    </lineage>
</organism>
<dbReference type="Proteomes" id="UP000326759">
    <property type="component" value="Unassembled WGS sequence"/>
</dbReference>
<dbReference type="OrthoDB" id="5975050at2759"/>
<dbReference type="SUPFAM" id="SSF64268">
    <property type="entry name" value="PX domain"/>
    <property type="match status" value="1"/>
</dbReference>